<dbReference type="InterPro" id="IPR036637">
    <property type="entry name" value="Phosphohistidine_dom_sf"/>
</dbReference>
<protein>
    <recommendedName>
        <fullName evidence="1">PEP-utilising enzyme mobile domain-containing protein</fullName>
    </recommendedName>
</protein>
<dbReference type="RefSeq" id="WP_138639369.1">
    <property type="nucleotide sequence ID" value="NZ_VCKZ01000233.1"/>
</dbReference>
<evidence type="ECO:0000313" key="2">
    <source>
        <dbReference type="EMBL" id="TMR33425.1"/>
    </source>
</evidence>
<dbReference type="PANTHER" id="PTHR43615">
    <property type="entry name" value="PHOSPHOENOLPYRUVATE SYNTHASE-RELATED"/>
    <property type="match status" value="1"/>
</dbReference>
<dbReference type="OrthoDB" id="9765468at2"/>
<reference evidence="2 3" key="1">
    <citation type="submission" date="2019-05" db="EMBL/GenBank/DDBJ databases">
        <title>Draft genome sequence of Actinomadura geliboluensis A8036.</title>
        <authorList>
            <person name="Saricaoglu S."/>
            <person name="Isik K."/>
        </authorList>
    </citation>
    <scope>NUCLEOTIDE SEQUENCE [LARGE SCALE GENOMIC DNA]</scope>
    <source>
        <strain evidence="2 3">A8036</strain>
    </source>
</reference>
<dbReference type="Proteomes" id="UP000305238">
    <property type="component" value="Unassembled WGS sequence"/>
</dbReference>
<organism evidence="2 3">
    <name type="scientific">Actinomadura geliboluensis</name>
    <dbReference type="NCBI Taxonomy" id="882440"/>
    <lineage>
        <taxon>Bacteria</taxon>
        <taxon>Bacillati</taxon>
        <taxon>Actinomycetota</taxon>
        <taxon>Actinomycetes</taxon>
        <taxon>Streptosporangiales</taxon>
        <taxon>Thermomonosporaceae</taxon>
        <taxon>Actinomadura</taxon>
    </lineage>
</organism>
<dbReference type="GO" id="GO:0016772">
    <property type="term" value="F:transferase activity, transferring phosphorus-containing groups"/>
    <property type="evidence" value="ECO:0007669"/>
    <property type="project" value="InterPro"/>
</dbReference>
<comment type="caution">
    <text evidence="2">The sequence shown here is derived from an EMBL/GenBank/DDBJ whole genome shotgun (WGS) entry which is preliminary data.</text>
</comment>
<dbReference type="Pfam" id="PF00391">
    <property type="entry name" value="PEP-utilizers"/>
    <property type="match status" value="1"/>
</dbReference>
<dbReference type="AlphaFoldDB" id="A0A5S4GKF4"/>
<accession>A0A5S4GKF4</accession>
<dbReference type="SUPFAM" id="SSF52009">
    <property type="entry name" value="Phosphohistidine domain"/>
    <property type="match status" value="1"/>
</dbReference>
<dbReference type="PANTHER" id="PTHR43615:SF1">
    <property type="entry name" value="PPDK_N DOMAIN-CONTAINING PROTEIN"/>
    <property type="match status" value="1"/>
</dbReference>
<dbReference type="InterPro" id="IPR008279">
    <property type="entry name" value="PEP-util_enz_mobile_dom"/>
</dbReference>
<dbReference type="EMBL" id="VCKZ01000233">
    <property type="protein sequence ID" value="TMR33425.1"/>
    <property type="molecule type" value="Genomic_DNA"/>
</dbReference>
<feature type="domain" description="PEP-utilising enzyme mobile" evidence="1">
    <location>
        <begin position="426"/>
        <end position="494"/>
    </location>
</feature>
<gene>
    <name evidence="2" type="ORF">ETD96_27360</name>
</gene>
<keyword evidence="3" id="KW-1185">Reference proteome</keyword>
<sequence>MTAHFPPIDTDPHPAFPVYSAGNFGEVAPDRISPVSWSLVGTPMERATRRLAARCFGERPWAQGGHYVFLGYFACKPYHNLSAYTRLASRLPLVTPEDVTAAYFEGTRPPRLGRAREGALRQAAALPRLIRELTRLGPALQRLEEEVADLELLARTAVSLGGEAALVEVLTRAAPVLDDAWDAHIVATTGLVPLGVVQRRVNRLIVPHAEAVTPWLNRPEELVWDRLHAFTGDLAPGEFLGTSFYEVAEDREPWSRFSARHRAEPSAGRPDADPVVDPAEVALGMLGPRRRRLAGALARVMAETMASREQSKSLVMRVLHVHRRVLPELARHWPLDDADWPYLTIEELRRLHRAPGLAGRAAERAAACAAAVDAPMPERLDFSGDGDGADGRRGRAAAPVAGTGVSPGRVTGVVVRPPADEIPDDRPAVLVCESADADVAPLLGLVAGVVTGRGSAMSHIAILAREHRLPAVVGHPGAAALRPGDLVTIDGTTGEVHAEPAFTG</sequence>
<proteinExistence type="predicted"/>
<evidence type="ECO:0000313" key="3">
    <source>
        <dbReference type="Proteomes" id="UP000305238"/>
    </source>
</evidence>
<name>A0A5S4GKF4_9ACTN</name>
<dbReference type="InterPro" id="IPR051549">
    <property type="entry name" value="PEP_Utilizing_Enz"/>
</dbReference>
<evidence type="ECO:0000259" key="1">
    <source>
        <dbReference type="Pfam" id="PF00391"/>
    </source>
</evidence>
<dbReference type="Gene3D" id="3.50.30.10">
    <property type="entry name" value="Phosphohistidine domain"/>
    <property type="match status" value="1"/>
</dbReference>